<dbReference type="Proteomes" id="UP000195386">
    <property type="component" value="Unassembled WGS sequence"/>
</dbReference>
<comment type="caution">
    <text evidence="2">The sequence shown here is derived from an EMBL/GenBank/DDBJ whole genome shotgun (WGS) entry which is preliminary data.</text>
</comment>
<dbReference type="AlphaFoldDB" id="A0A1Y3YP01"/>
<keyword evidence="1" id="KW-0472">Membrane</keyword>
<keyword evidence="1" id="KW-1133">Transmembrane helix</keyword>
<evidence type="ECO:0000256" key="1">
    <source>
        <dbReference type="SAM" id="Phobius"/>
    </source>
</evidence>
<proteinExistence type="predicted"/>
<reference evidence="3" key="1">
    <citation type="submission" date="2017-04" db="EMBL/GenBank/DDBJ databases">
        <title>Function of individual gut microbiota members based on whole genome sequencing of pure cultures obtained from chicken caecum.</title>
        <authorList>
            <person name="Medvecky M."/>
            <person name="Cejkova D."/>
            <person name="Polansky O."/>
            <person name="Karasova D."/>
            <person name="Kubasova T."/>
            <person name="Cizek A."/>
            <person name="Rychlik I."/>
        </authorList>
    </citation>
    <scope>NUCLEOTIDE SEQUENCE [LARGE SCALE GENOMIC DNA]</scope>
    <source>
        <strain evidence="3">An43</strain>
    </source>
</reference>
<evidence type="ECO:0000313" key="3">
    <source>
        <dbReference type="Proteomes" id="UP000195386"/>
    </source>
</evidence>
<feature type="transmembrane region" description="Helical" evidence="1">
    <location>
        <begin position="24"/>
        <end position="47"/>
    </location>
</feature>
<keyword evidence="1" id="KW-0812">Transmembrane</keyword>
<organism evidence="2 3">
    <name type="scientific">Bacteroides clarus</name>
    <dbReference type="NCBI Taxonomy" id="626929"/>
    <lineage>
        <taxon>Bacteria</taxon>
        <taxon>Pseudomonadati</taxon>
        <taxon>Bacteroidota</taxon>
        <taxon>Bacteroidia</taxon>
        <taxon>Bacteroidales</taxon>
        <taxon>Bacteroidaceae</taxon>
        <taxon>Bacteroides</taxon>
    </lineage>
</organism>
<accession>A0A1Y3YP01</accession>
<evidence type="ECO:0000313" key="2">
    <source>
        <dbReference type="EMBL" id="OUN99121.1"/>
    </source>
</evidence>
<protein>
    <submittedName>
        <fullName evidence="2">Uncharacterized protein</fullName>
    </submittedName>
</protein>
<name>A0A1Y3YP01_9BACE</name>
<gene>
    <name evidence="2" type="ORF">B5F97_16165</name>
</gene>
<dbReference type="EMBL" id="NFII01000021">
    <property type="protein sequence ID" value="OUN99121.1"/>
    <property type="molecule type" value="Genomic_DNA"/>
</dbReference>
<sequence>MPGNSRSQPLEQMVPPDEPRIMQYSFSILISTLSFWKGVFFFCNSLFRFIPLEIKILSF</sequence>